<evidence type="ECO:0000313" key="1">
    <source>
        <dbReference type="EMBL" id="ARI76059.1"/>
    </source>
</evidence>
<keyword evidence="2" id="KW-1185">Reference proteome</keyword>
<proteinExistence type="predicted"/>
<dbReference type="RefSeq" id="WP_085028216.1">
    <property type="nucleotide sequence ID" value="NZ_CP020772.1"/>
</dbReference>
<dbReference type="STRING" id="402384.HM131_04065"/>
<dbReference type="OrthoDB" id="2971534at2"/>
<protein>
    <submittedName>
        <fullName evidence="1">Uncharacterized protein</fullName>
    </submittedName>
</protein>
<gene>
    <name evidence="1" type="ORF">HM131_04065</name>
</gene>
<evidence type="ECO:0000313" key="2">
    <source>
        <dbReference type="Proteomes" id="UP000192527"/>
    </source>
</evidence>
<reference evidence="1 2" key="1">
    <citation type="submission" date="2017-04" db="EMBL/GenBank/DDBJ databases">
        <title>The whole genome sequencing and assembly of Halobacillus mangrovi strain.</title>
        <authorList>
            <person name="Lee S.-J."/>
            <person name="Park M.-K."/>
            <person name="Kim J.-Y."/>
            <person name="Lee Y.-J."/>
            <person name="Yi H."/>
            <person name="Bahn Y.-S."/>
            <person name="Kim J.F."/>
            <person name="Lee D.-W."/>
        </authorList>
    </citation>
    <scope>NUCLEOTIDE SEQUENCE [LARGE SCALE GENOMIC DNA]</scope>
    <source>
        <strain evidence="1 2">KTB 131</strain>
    </source>
</reference>
<dbReference type="KEGG" id="hmn:HM131_04065"/>
<dbReference type="EMBL" id="CP020772">
    <property type="protein sequence ID" value="ARI76059.1"/>
    <property type="molecule type" value="Genomic_DNA"/>
</dbReference>
<accession>A0A1W5ZRZ7</accession>
<organism evidence="1 2">
    <name type="scientific">Halobacillus mangrovi</name>
    <dbReference type="NCBI Taxonomy" id="402384"/>
    <lineage>
        <taxon>Bacteria</taxon>
        <taxon>Bacillati</taxon>
        <taxon>Bacillota</taxon>
        <taxon>Bacilli</taxon>
        <taxon>Bacillales</taxon>
        <taxon>Bacillaceae</taxon>
        <taxon>Halobacillus</taxon>
    </lineage>
</organism>
<sequence>MTYRIVGVDEQHIVIEFWKNNRELTFETYEEAQKYMRYIQSKAVIPGRYELEIMTVKAEASR</sequence>
<name>A0A1W5ZRZ7_9BACI</name>
<dbReference type="AlphaFoldDB" id="A0A1W5ZRZ7"/>
<dbReference type="Proteomes" id="UP000192527">
    <property type="component" value="Chromosome"/>
</dbReference>